<evidence type="ECO:0000259" key="2">
    <source>
        <dbReference type="Pfam" id="PF10214"/>
    </source>
</evidence>
<gene>
    <name evidence="5" type="ORF">B0J15DRAFT_595876</name>
</gene>
<comment type="caution">
    <text evidence="5">The sequence shown here is derived from an EMBL/GenBank/DDBJ whole genome shotgun (WGS) entry which is preliminary data.</text>
</comment>
<feature type="compositionally biased region" description="Basic and acidic residues" evidence="1">
    <location>
        <begin position="919"/>
        <end position="928"/>
    </location>
</feature>
<dbReference type="GO" id="GO:0070860">
    <property type="term" value="C:RNA polymerase I core factor complex"/>
    <property type="evidence" value="ECO:0007669"/>
    <property type="project" value="TreeGrafter"/>
</dbReference>
<dbReference type="GO" id="GO:0001163">
    <property type="term" value="F:RNA polymerase I transcription regulatory region sequence-specific DNA binding"/>
    <property type="evidence" value="ECO:0007669"/>
    <property type="project" value="TreeGrafter"/>
</dbReference>
<dbReference type="Pfam" id="PF20640">
    <property type="entry name" value="Rrn6_HB"/>
    <property type="match status" value="1"/>
</dbReference>
<sequence length="1016" mass="112704">MAEARRLTDLIHGHVGRLTYISPENATSQLGSLHTSRVTSEAPHFRVIGSSAELYPPSKSSAPEVSSNLWQERRTQRRWLLQSHPEAFVGNSALQELLEENMNRYSKVEGEAVDRPLLSIGQMTNVADSSRVKGALMLAAVTGESGELLRLARIDESKWQWDHNKDTALHLSVIDPEDPDEEAIWASDGLPISQVKFATSLTRYDAVRWVIVQKQTSTTILQPEYHKVPVGQPPTADLDAQQQRLSRIDPNPIVTVSHKKTGSNAQVDVAFNPNSKGQHPQMAIIDECGYWSVWDVIGNKNTRLALQKCGHISEGLLNELPSTTESSAEKHGILFVGTAKVDSFWEDATQGDDDDANGFASRSSHLLLWNREKYEVIDMASNMVLPQLPILTPLKGKPDSILDVRISPVNQNHIFVLTMQNLFWIDLFAPSREEDEPSKPTILATSPHLLDGEGLRITTCRASEENQDSAMVFTFSPTHRQLHTYWFGHSKDKDLPQWHRQVLTLPHENTAAQSDIQSLEIRPAKLTRSGASATGTGTGFEYLSAGVQFYQGTILNKDLGVRYCICASAKDRDMQIVLPTGRIKRSKTAQAKRWRKKRNRFLRHMGEVFVLPDSLADTELAQLVQPHPRRSELDSINMRESSVFGPVHLKLDFLCRALLDNLMAVSTSSHDIPPALLSAIQEHIAEGTAEGRLSLRTWKEIGQGLDQLQLDSDDGMAQINMLDLFLEDDGQAVVTQLGRQTSKEWVRELISLSHLNQTYVGLWLDQLEGRLPNEDEETRRGWIADLAKDMFLATAGVMVQDTPLLGSGSREIDEGGVHYTQIRSSSIPIKASQSSDPGIPSSPISTTPNETNDAAIRRLQLLAPSLRLDKLASAKQSSVLSYWPTERGVGTEDYVSSVAAASDKKFDDARQRLQRIESKRKAHAEKYKLPAFMRQGGSSQRATQGSSQVRPPADEGTSLPSLPAQPVQIMSSQQRAPESSQSQGLLGPAFTMSQPVSGVFGDRKKVKKGKRKSGFR</sequence>
<dbReference type="PANTHER" id="PTHR28221">
    <property type="entry name" value="RNA POLYMERASE I-SPECIFIC TRANSCRIPTION INITIATION FACTOR RRN6"/>
    <property type="match status" value="1"/>
</dbReference>
<evidence type="ECO:0000313" key="5">
    <source>
        <dbReference type="EMBL" id="KAH7250566.1"/>
    </source>
</evidence>
<evidence type="ECO:0000256" key="1">
    <source>
        <dbReference type="SAM" id="MobiDB-lite"/>
    </source>
</evidence>
<organism evidence="5 6">
    <name type="scientific">Fusarium solani</name>
    <name type="common">Filamentous fungus</name>
    <dbReference type="NCBI Taxonomy" id="169388"/>
    <lineage>
        <taxon>Eukaryota</taxon>
        <taxon>Fungi</taxon>
        <taxon>Dikarya</taxon>
        <taxon>Ascomycota</taxon>
        <taxon>Pezizomycotina</taxon>
        <taxon>Sordariomycetes</taxon>
        <taxon>Hypocreomycetidae</taxon>
        <taxon>Hypocreales</taxon>
        <taxon>Nectriaceae</taxon>
        <taxon>Fusarium</taxon>
        <taxon>Fusarium solani species complex</taxon>
    </lineage>
</organism>
<evidence type="ECO:0000259" key="3">
    <source>
        <dbReference type="Pfam" id="PF20639"/>
    </source>
</evidence>
<feature type="compositionally biased region" description="Basic residues" evidence="1">
    <location>
        <begin position="1004"/>
        <end position="1016"/>
    </location>
</feature>
<dbReference type="OrthoDB" id="4090074at2759"/>
<dbReference type="PANTHER" id="PTHR28221:SF2">
    <property type="entry name" value="RNA POLYMERASE I-SPECIFIC TRANSCRIPTION INITIATION FACTOR RRN6"/>
    <property type="match status" value="1"/>
</dbReference>
<feature type="domain" description="RRN6 beta-propeller" evidence="2">
    <location>
        <begin position="116"/>
        <end position="498"/>
    </location>
</feature>
<accession>A0A9P9H4M8</accession>
<evidence type="ECO:0000313" key="6">
    <source>
        <dbReference type="Proteomes" id="UP000736672"/>
    </source>
</evidence>
<evidence type="ECO:0000259" key="4">
    <source>
        <dbReference type="Pfam" id="PF20640"/>
    </source>
</evidence>
<feature type="compositionally biased region" description="Polar residues" evidence="1">
    <location>
        <begin position="968"/>
        <end position="984"/>
    </location>
</feature>
<dbReference type="InterPro" id="IPR019350">
    <property type="entry name" value="RNA_pol_I-sp_TIF_RRN6-like"/>
</dbReference>
<dbReference type="Proteomes" id="UP000736672">
    <property type="component" value="Unassembled WGS sequence"/>
</dbReference>
<dbReference type="Pfam" id="PF20639">
    <property type="entry name" value="Rrn6_K-rich"/>
    <property type="match status" value="1"/>
</dbReference>
<dbReference type="GO" id="GO:0001179">
    <property type="term" value="F:RNA polymerase I general transcription initiation factor binding"/>
    <property type="evidence" value="ECO:0007669"/>
    <property type="project" value="TreeGrafter"/>
</dbReference>
<dbReference type="GO" id="GO:0042790">
    <property type="term" value="P:nucleolar large rRNA transcription by RNA polymerase I"/>
    <property type="evidence" value="ECO:0007669"/>
    <property type="project" value="TreeGrafter"/>
</dbReference>
<dbReference type="AlphaFoldDB" id="A0A9P9H4M8"/>
<feature type="domain" description="RRN6 helical bundle" evidence="4">
    <location>
        <begin position="604"/>
        <end position="794"/>
    </location>
</feature>
<keyword evidence="6" id="KW-1185">Reference proteome</keyword>
<feature type="compositionally biased region" description="Low complexity" evidence="1">
    <location>
        <begin position="827"/>
        <end position="848"/>
    </location>
</feature>
<dbReference type="InterPro" id="IPR048536">
    <property type="entry name" value="Rrn6_K-rich"/>
</dbReference>
<dbReference type="EMBL" id="JAGTJS010000012">
    <property type="protein sequence ID" value="KAH7250566.1"/>
    <property type="molecule type" value="Genomic_DNA"/>
</dbReference>
<dbReference type="InterPro" id="IPR048537">
    <property type="entry name" value="RRN6_HB"/>
</dbReference>
<dbReference type="Pfam" id="PF10214">
    <property type="entry name" value="Rrn6_beta-prop"/>
    <property type="match status" value="1"/>
</dbReference>
<feature type="compositionally biased region" description="Polar residues" evidence="1">
    <location>
        <begin position="936"/>
        <end position="949"/>
    </location>
</feature>
<protein>
    <submittedName>
        <fullName evidence="5">RNA polymerase I-specific transcription-initiation factor-domain-containing protein</fullName>
    </submittedName>
</protein>
<feature type="region of interest" description="Disordered" evidence="1">
    <location>
        <begin position="827"/>
        <end position="851"/>
    </location>
</feature>
<reference evidence="5" key="1">
    <citation type="journal article" date="2021" name="Nat. Commun.">
        <title>Genetic determinants of endophytism in the Arabidopsis root mycobiome.</title>
        <authorList>
            <person name="Mesny F."/>
            <person name="Miyauchi S."/>
            <person name="Thiergart T."/>
            <person name="Pickel B."/>
            <person name="Atanasova L."/>
            <person name="Karlsson M."/>
            <person name="Huettel B."/>
            <person name="Barry K.W."/>
            <person name="Haridas S."/>
            <person name="Chen C."/>
            <person name="Bauer D."/>
            <person name="Andreopoulos W."/>
            <person name="Pangilinan J."/>
            <person name="LaButti K."/>
            <person name="Riley R."/>
            <person name="Lipzen A."/>
            <person name="Clum A."/>
            <person name="Drula E."/>
            <person name="Henrissat B."/>
            <person name="Kohler A."/>
            <person name="Grigoriev I.V."/>
            <person name="Martin F.M."/>
            <person name="Hacquard S."/>
        </authorList>
    </citation>
    <scope>NUCLEOTIDE SEQUENCE</scope>
    <source>
        <strain evidence="5">FSSC 5 MPI-SDFR-AT-0091</strain>
    </source>
</reference>
<proteinExistence type="predicted"/>
<name>A0A9P9H4M8_FUSSL</name>
<feature type="domain" description="RRN6 K-rich C-terminal" evidence="3">
    <location>
        <begin position="877"/>
        <end position="1015"/>
    </location>
</feature>
<feature type="region of interest" description="Disordered" evidence="1">
    <location>
        <begin position="919"/>
        <end position="1016"/>
    </location>
</feature>
<dbReference type="InterPro" id="IPR048535">
    <property type="entry name" value="RRN6_beta-prop"/>
</dbReference>